<keyword evidence="4 5" id="KW-0539">Nucleus</keyword>
<evidence type="ECO:0000256" key="4">
    <source>
        <dbReference type="ARBA" id="ARBA00023242"/>
    </source>
</evidence>
<proteinExistence type="predicted"/>
<gene>
    <name evidence="9" type="primary">LOC106459902</name>
</gene>
<accession>A0ABM1B549</accession>
<sequence>MEFTVTSSDLFTPHYSPQVDIVDVMPPPRKSQNRWGYYLEEKRRMHHFILGHSPTSFSVDDILDPKKFIGAARLHCSWTSHLKDLDTDREMEFQDGKGDINKAQDTPVVSEVCSIKTYHKTRNVNIKPELYSLAINEKSPIVNSKSSKKKKSELDNKPRRARTAFTYEQLVTLENKFKNTRYLSVCERLNLALSLRLTETQVKIWFQNRRTKWKKQNPGMNTSSLKIPPTPSNTGLLTAYRGISPHQHPTVAGLLHGSPLTFLTATQDPLSYSLLPSAAQSSFLFSQPQVDFF</sequence>
<dbReference type="Proteomes" id="UP000694941">
    <property type="component" value="Unplaced"/>
</dbReference>
<dbReference type="PRINTS" id="PR00024">
    <property type="entry name" value="HOMEOBOX"/>
</dbReference>
<dbReference type="InterPro" id="IPR017970">
    <property type="entry name" value="Homeobox_CS"/>
</dbReference>
<evidence type="ECO:0000256" key="3">
    <source>
        <dbReference type="ARBA" id="ARBA00023155"/>
    </source>
</evidence>
<evidence type="ECO:0000259" key="7">
    <source>
        <dbReference type="PROSITE" id="PS50071"/>
    </source>
</evidence>
<keyword evidence="2 5" id="KW-0238">DNA-binding</keyword>
<evidence type="ECO:0000256" key="5">
    <source>
        <dbReference type="PROSITE-ProRule" id="PRU00108"/>
    </source>
</evidence>
<dbReference type="InterPro" id="IPR020479">
    <property type="entry name" value="HD_metazoa"/>
</dbReference>
<protein>
    <submittedName>
        <fullName evidence="9">Homeobox protein slou-like isoform X1</fullName>
    </submittedName>
</protein>
<comment type="subcellular location">
    <subcellularLocation>
        <location evidence="1 5 6">Nucleus</location>
    </subcellularLocation>
</comment>
<name>A0ABM1B549_LIMPO</name>
<dbReference type="PANTHER" id="PTHR24340:SF37">
    <property type="entry name" value="HOMEOBOX PROTEIN SLOU"/>
    <property type="match status" value="1"/>
</dbReference>
<keyword evidence="3 5" id="KW-0371">Homeobox</keyword>
<evidence type="ECO:0000256" key="2">
    <source>
        <dbReference type="ARBA" id="ARBA00023125"/>
    </source>
</evidence>
<evidence type="ECO:0000313" key="8">
    <source>
        <dbReference type="Proteomes" id="UP000694941"/>
    </source>
</evidence>
<dbReference type="InterPro" id="IPR050394">
    <property type="entry name" value="Homeobox_NK-like"/>
</dbReference>
<organism evidence="8 9">
    <name type="scientific">Limulus polyphemus</name>
    <name type="common">Atlantic horseshoe crab</name>
    <dbReference type="NCBI Taxonomy" id="6850"/>
    <lineage>
        <taxon>Eukaryota</taxon>
        <taxon>Metazoa</taxon>
        <taxon>Ecdysozoa</taxon>
        <taxon>Arthropoda</taxon>
        <taxon>Chelicerata</taxon>
        <taxon>Merostomata</taxon>
        <taxon>Xiphosura</taxon>
        <taxon>Limulidae</taxon>
        <taxon>Limulus</taxon>
    </lineage>
</organism>
<dbReference type="SUPFAM" id="SSF46689">
    <property type="entry name" value="Homeodomain-like"/>
    <property type="match status" value="1"/>
</dbReference>
<feature type="domain" description="Homeobox" evidence="7">
    <location>
        <begin position="156"/>
        <end position="216"/>
    </location>
</feature>
<dbReference type="RefSeq" id="XP_013775025.1">
    <property type="nucleotide sequence ID" value="XM_013919571.2"/>
</dbReference>
<keyword evidence="8" id="KW-1185">Reference proteome</keyword>
<feature type="DNA-binding region" description="Homeobox" evidence="5">
    <location>
        <begin position="158"/>
        <end position="217"/>
    </location>
</feature>
<evidence type="ECO:0000256" key="6">
    <source>
        <dbReference type="RuleBase" id="RU000682"/>
    </source>
</evidence>
<dbReference type="GeneID" id="106459902"/>
<reference evidence="9" key="1">
    <citation type="submission" date="2025-08" db="UniProtKB">
        <authorList>
            <consortium name="RefSeq"/>
        </authorList>
    </citation>
    <scope>IDENTIFICATION</scope>
    <source>
        <tissue evidence="9">Muscle</tissue>
    </source>
</reference>
<evidence type="ECO:0000256" key="1">
    <source>
        <dbReference type="ARBA" id="ARBA00004123"/>
    </source>
</evidence>
<dbReference type="SMART" id="SM00389">
    <property type="entry name" value="HOX"/>
    <property type="match status" value="1"/>
</dbReference>
<dbReference type="PANTHER" id="PTHR24340">
    <property type="entry name" value="HOMEOBOX PROTEIN NKX"/>
    <property type="match status" value="1"/>
</dbReference>
<dbReference type="InterPro" id="IPR009057">
    <property type="entry name" value="Homeodomain-like_sf"/>
</dbReference>
<dbReference type="PROSITE" id="PS00027">
    <property type="entry name" value="HOMEOBOX_1"/>
    <property type="match status" value="1"/>
</dbReference>
<dbReference type="Pfam" id="PF00046">
    <property type="entry name" value="Homeodomain"/>
    <property type="match status" value="1"/>
</dbReference>
<dbReference type="InterPro" id="IPR001356">
    <property type="entry name" value="HD"/>
</dbReference>
<evidence type="ECO:0000313" key="9">
    <source>
        <dbReference type="RefSeq" id="XP_013775025.1"/>
    </source>
</evidence>
<dbReference type="PROSITE" id="PS50071">
    <property type="entry name" value="HOMEOBOX_2"/>
    <property type="match status" value="1"/>
</dbReference>
<dbReference type="CDD" id="cd00086">
    <property type="entry name" value="homeodomain"/>
    <property type="match status" value="1"/>
</dbReference>
<dbReference type="Gene3D" id="1.10.10.60">
    <property type="entry name" value="Homeodomain-like"/>
    <property type="match status" value="1"/>
</dbReference>